<dbReference type="SUPFAM" id="SSF109604">
    <property type="entry name" value="HD-domain/PDEase-like"/>
    <property type="match status" value="1"/>
</dbReference>
<accession>A0A4Y7R5T5</accession>
<feature type="domain" description="HD-associated" evidence="1">
    <location>
        <begin position="103"/>
        <end position="203"/>
    </location>
</feature>
<dbReference type="Gene3D" id="1.10.3210.10">
    <property type="entry name" value="Hypothetical protein af1432"/>
    <property type="match status" value="1"/>
</dbReference>
<comment type="caution">
    <text evidence="2">The sequence shown here is derived from an EMBL/GenBank/DDBJ whole genome shotgun (WGS) entry which is preliminary data.</text>
</comment>
<protein>
    <recommendedName>
        <fullName evidence="1">HD-associated domain-containing protein</fullName>
    </recommendedName>
</protein>
<organism evidence="2 3">
    <name type="scientific">Pelotomaculum schinkii</name>
    <dbReference type="NCBI Taxonomy" id="78350"/>
    <lineage>
        <taxon>Bacteria</taxon>
        <taxon>Bacillati</taxon>
        <taxon>Bacillota</taxon>
        <taxon>Clostridia</taxon>
        <taxon>Eubacteriales</taxon>
        <taxon>Desulfotomaculaceae</taxon>
        <taxon>Pelotomaculum</taxon>
    </lineage>
</organism>
<proteinExistence type="predicted"/>
<dbReference type="EMBL" id="QFGA01000004">
    <property type="protein sequence ID" value="TEB04305.1"/>
    <property type="molecule type" value="Genomic_DNA"/>
</dbReference>
<dbReference type="Pfam" id="PF19276">
    <property type="entry name" value="HD_assoc_2"/>
    <property type="match status" value="1"/>
</dbReference>
<evidence type="ECO:0000259" key="1">
    <source>
        <dbReference type="Pfam" id="PF19276"/>
    </source>
</evidence>
<reference evidence="2 3" key="1">
    <citation type="journal article" date="2018" name="Environ. Microbiol.">
        <title>Novel energy conservation strategies and behaviour of Pelotomaculum schinkii driving syntrophic propionate catabolism.</title>
        <authorList>
            <person name="Hidalgo-Ahumada C.A.P."/>
            <person name="Nobu M.K."/>
            <person name="Narihiro T."/>
            <person name="Tamaki H."/>
            <person name="Liu W.T."/>
            <person name="Kamagata Y."/>
            <person name="Stams A.J.M."/>
            <person name="Imachi H."/>
            <person name="Sousa D.Z."/>
        </authorList>
    </citation>
    <scope>NUCLEOTIDE SEQUENCE [LARGE SCALE GENOMIC DNA]</scope>
    <source>
        <strain evidence="2 3">HH</strain>
    </source>
</reference>
<dbReference type="AlphaFoldDB" id="A0A4Y7R5T5"/>
<name>A0A4Y7R5T5_9FIRM</name>
<keyword evidence="3" id="KW-1185">Reference proteome</keyword>
<evidence type="ECO:0000313" key="3">
    <source>
        <dbReference type="Proteomes" id="UP000298324"/>
    </source>
</evidence>
<sequence>MTNCCRESINNNMLKMILARQCRAKIPPINHTAHRPTHMAAPDSTCTTLGRRSQRAKKRSAQAGICSCEEYYCGVQYGKYDLHRLLDTFCICFSNGDPSREWQLGIESDGVHAVEEFVFARYWMFLQVYFHKTRRIYDYYLVNFLKLALDRERRQSYPIDLKEYLSWNDQKVLQLIEKYSINGSNIWAHNLNRRQHIKEAFVSTPHPEENEDERKDELGRIAFVISEARKKFPVDKEPDRYYIDQSKTSSSKYLIEIPKFITETQEDEDNKLFAVPVFDKLTKKIKSIQDFSNTSEEFIR</sequence>
<dbReference type="RefSeq" id="WP_190259457.1">
    <property type="nucleotide sequence ID" value="NZ_QFGA01000004.1"/>
</dbReference>
<dbReference type="Proteomes" id="UP000298324">
    <property type="component" value="Unassembled WGS sequence"/>
</dbReference>
<gene>
    <name evidence="2" type="ORF">Psch_04031</name>
</gene>
<dbReference type="InterPro" id="IPR045509">
    <property type="entry name" value="HD_assoc_2"/>
</dbReference>
<evidence type="ECO:0000313" key="2">
    <source>
        <dbReference type="EMBL" id="TEB04305.1"/>
    </source>
</evidence>